<dbReference type="Pfam" id="PF00149">
    <property type="entry name" value="Metallophos"/>
    <property type="match status" value="1"/>
</dbReference>
<dbReference type="InterPro" id="IPR006186">
    <property type="entry name" value="Ser/Thr-sp_prot-phosphatase"/>
</dbReference>
<comment type="caution">
    <text evidence="3">The sequence shown here is derived from an EMBL/GenBank/DDBJ whole genome shotgun (WGS) entry which is preliminary data.</text>
</comment>
<dbReference type="Gene3D" id="3.60.21.10">
    <property type="match status" value="1"/>
</dbReference>
<dbReference type="InterPro" id="IPR050341">
    <property type="entry name" value="PP1_catalytic_subunit"/>
</dbReference>
<evidence type="ECO:0000256" key="1">
    <source>
        <dbReference type="RuleBase" id="RU004273"/>
    </source>
</evidence>
<dbReference type="Proteomes" id="UP001470230">
    <property type="component" value="Unassembled WGS sequence"/>
</dbReference>
<protein>
    <recommendedName>
        <fullName evidence="1">Serine/threonine-protein phosphatase</fullName>
        <ecNumber evidence="1">3.1.3.16</ecNumber>
    </recommendedName>
</protein>
<proteinExistence type="inferred from homology"/>
<gene>
    <name evidence="3" type="ORF">M9Y10_032571</name>
</gene>
<evidence type="ECO:0000313" key="4">
    <source>
        <dbReference type="Proteomes" id="UP001470230"/>
    </source>
</evidence>
<comment type="catalytic activity">
    <reaction evidence="1">
        <text>O-phospho-L-threonyl-[protein] + H2O = L-threonyl-[protein] + phosphate</text>
        <dbReference type="Rhea" id="RHEA:47004"/>
        <dbReference type="Rhea" id="RHEA-COMP:11060"/>
        <dbReference type="Rhea" id="RHEA-COMP:11605"/>
        <dbReference type="ChEBI" id="CHEBI:15377"/>
        <dbReference type="ChEBI" id="CHEBI:30013"/>
        <dbReference type="ChEBI" id="CHEBI:43474"/>
        <dbReference type="ChEBI" id="CHEBI:61977"/>
        <dbReference type="EC" id="3.1.3.16"/>
    </reaction>
</comment>
<evidence type="ECO:0000313" key="3">
    <source>
        <dbReference type="EMBL" id="KAK8839100.1"/>
    </source>
</evidence>
<dbReference type="CDD" id="cd00144">
    <property type="entry name" value="MPP_PPP_family"/>
    <property type="match status" value="1"/>
</dbReference>
<dbReference type="SMART" id="SM00156">
    <property type="entry name" value="PP2Ac"/>
    <property type="match status" value="1"/>
</dbReference>
<dbReference type="PROSITE" id="PS00125">
    <property type="entry name" value="SER_THR_PHOSPHATASE"/>
    <property type="match status" value="1"/>
</dbReference>
<dbReference type="SUPFAM" id="SSF56300">
    <property type="entry name" value="Metallo-dependent phosphatases"/>
    <property type="match status" value="1"/>
</dbReference>
<name>A0ABR2GYV9_9EUKA</name>
<dbReference type="InterPro" id="IPR004843">
    <property type="entry name" value="Calcineurin-like_PHP"/>
</dbReference>
<reference evidence="3 4" key="1">
    <citation type="submission" date="2024-04" db="EMBL/GenBank/DDBJ databases">
        <title>Tritrichomonas musculus Genome.</title>
        <authorList>
            <person name="Alves-Ferreira E."/>
            <person name="Grigg M."/>
            <person name="Lorenzi H."/>
            <person name="Galac M."/>
        </authorList>
    </citation>
    <scope>NUCLEOTIDE SEQUENCE [LARGE SCALE GENOMIC DNA]</scope>
    <source>
        <strain evidence="3 4">EAF2021</strain>
    </source>
</reference>
<dbReference type="PRINTS" id="PR00114">
    <property type="entry name" value="STPHPHTASE"/>
</dbReference>
<dbReference type="PANTHER" id="PTHR11668">
    <property type="entry name" value="SERINE/THREONINE PROTEIN PHOSPHATASE"/>
    <property type="match status" value="1"/>
</dbReference>
<dbReference type="InterPro" id="IPR029052">
    <property type="entry name" value="Metallo-depent_PP-like"/>
</dbReference>
<feature type="domain" description="Serine/threonine specific protein phosphatases" evidence="2">
    <location>
        <begin position="129"/>
        <end position="134"/>
    </location>
</feature>
<evidence type="ECO:0000259" key="2">
    <source>
        <dbReference type="PROSITE" id="PS00125"/>
    </source>
</evidence>
<dbReference type="PANTHER" id="PTHR11668:SF494">
    <property type="entry name" value="PROTEIN PHOSPHATASE, PUTATIVE-RELATED"/>
    <property type="match status" value="1"/>
</dbReference>
<dbReference type="EMBL" id="JAPFFF010000053">
    <property type="protein sequence ID" value="KAK8839100.1"/>
    <property type="molecule type" value="Genomic_DNA"/>
</dbReference>
<dbReference type="EC" id="3.1.3.16" evidence="1"/>
<keyword evidence="4" id="KW-1185">Reference proteome</keyword>
<keyword evidence="1" id="KW-0378">Hydrolase</keyword>
<sequence>MTNSAKEVLSAYSFISNLSLEQIIDVGNQSKNGKPIPSFSEDLLIKLCAEARKVFKKEENILSIDGDLIIVGDIHGSLHDLLRILKFVDKKQFKVLFLGDFVDRGNFSLECITLLFAKKIIYPDSFFLIRGNHEFDSLCSKYGFKKEILNHHNPKKFNDKDSILEFLFDDENQAENQEDHINNISYSESTNLNCYQYSNELYEAFIKTFSFLPIASIVNKTTFCVHGGLSPLLEKVDFLKCIARPIGTFEENSVLEDLVWSDPTSSYSSLYRPNHRGRGYLFNEDSVTNFLNANSLKRIVRAHQCVKNGIHEHFNQKCITVFSASSYSCDMGNYCGILKLNKEDDTVQYMMFPPIHRLSKSETVYCKVVPQKSLYFSMRHPKPVFKAKTSKMAKNTADNSKEKGMKAQRDFNGLKINCHVNPALIANYRKSSFHFVQIDKANSPQKGINRSLSLPTDLLINQDNILNDDEKSENQQDK</sequence>
<organism evidence="3 4">
    <name type="scientific">Tritrichomonas musculus</name>
    <dbReference type="NCBI Taxonomy" id="1915356"/>
    <lineage>
        <taxon>Eukaryota</taxon>
        <taxon>Metamonada</taxon>
        <taxon>Parabasalia</taxon>
        <taxon>Tritrichomonadida</taxon>
        <taxon>Tritrichomonadidae</taxon>
        <taxon>Tritrichomonas</taxon>
    </lineage>
</organism>
<accession>A0ABR2GYV9</accession>
<comment type="similarity">
    <text evidence="1">Belongs to the PPP phosphatase family.</text>
</comment>